<evidence type="ECO:0000256" key="4">
    <source>
        <dbReference type="ARBA" id="ARBA00022807"/>
    </source>
</evidence>
<protein>
    <submittedName>
        <fullName evidence="10">Uncharacterized protein</fullName>
    </submittedName>
</protein>
<feature type="active site" evidence="7">
    <location>
        <position position="656"/>
    </location>
</feature>
<dbReference type="InterPro" id="IPR018247">
    <property type="entry name" value="EF_Hand_1_Ca_BS"/>
</dbReference>
<keyword evidence="5" id="KW-0106">Calcium</keyword>
<sequence>MPADQTVLKAFQRFDKDGSGSITRDELSQVLRGLKSSEWDDDSIDQLLAAADSSGDGQLQVEEFVKWIFAEEQTISAGATGKFRLRVSGCSRPELDGDYVQQKEFYYRRPIFHCRENERYLFYHGKRQQWQIFSRTGTFASARLKTFRAAHMPGDGAMWAVWKSKRSGKKAFVKESQMKCTAEPPLTPEEERAKAPQAIMLDGKDVFKQMSYVLGNRTVYHQRSERFLFYEEPKGMWKIGESCVLGKPSLYTSRPTDVYSPDMALWIDEAHGGKMAVVGLDGDDVPKGFKFGLKVKAVEDGWKDPDFPHNNDSIGAAAASKYKDCRWLRALSLHPHPALFVDVEPADACQGAVGNCWLVSALSALAEFPAYIKNNIFVNKSISKSGKYQVKLFDGRTNQWQIIQIDDYLPCTTAGGDQPDLLFGQMPDGKMCMALLEKAFAKLYGNWSALDAGFPEIAWFHTTSCKEVFYYSTTYLAAAPKWVVVAGDGIPVVADYWDYDKSRQRVGQLGEGAHFTETWRIGEWIQFKKIDGDGPDEGWLKYYSNGKRAAKRTAANDICIMQSNVGIVPEEAMKACGASGSDKDVLETIFKKHSTSFVEPEEMWQRLLDYDKGNYLMASSASTSAMETSSGIVQGHAYSFLHALEIEGVRMVCCRNPWGNEVEWNGPWSDRNSAWKANPSVAEALNVDFQTEGSFWMDFEDWLYVMGQLKVMNCQMPAKRGDFHNQIVEEDEDEQEEGSSCSIEIAADTMIGGVVGTSPCDHWKALPKYDFTTKNRSSAFNERMHVEWENHVDHILQNGGQLPTASVVAKAGFRSCAPCCRDMLALAKPTGKTFIMVDLAEDSSRGTFHFVTGSNYLPVPKEACTDSEVEKLKRIVLDAQAGRFESSREIYEAVLAADVPIDTTAQALYGGDSLLPSDCAEKLCDLELLQAVHAEHFARLAAEYGASIFRDPNSTPAQREAVLRCRQLARQQLVSAWRPVLQAVKVDLDAYADLAVAPLLPESPDLYLHFKRSKTLPRAVSPAVSSAAKPKRWRKVPDKAPAKASFGEKALDDDLVSTVVPEDSEAGRGQCSGSHDAVQVLLPALALPDAWESVLRGLKSSEWDDDSIDQLLAAADSSGDGQLQVEEFVKWIFAEEQTISAGATGKFRLRVSGCSRPELDGDNVQQKEFYYRRPIFHCRENERYLFYHGKRQQWQIFSRTGTFASARLKTFRAAHMPGDGATWAVWKSKRSGKKAFVKESQMKCTAEPPLTPEEERAKAPQAIMLDGKDVFKQMSYVLGNRTVYHQRSERFLFYEEPKGMWKIGESCVLGKPSLYTSRPTDVYSPDMALWIDEAHGGKMAVVGLDGDDVPKGFKFGLKVKAVEDGWKDPDCPHNNEQQPPANTKIVDGSEPCLFILIRLSLWM</sequence>
<dbReference type="PROSITE" id="PS00018">
    <property type="entry name" value="EF_HAND_1"/>
    <property type="match status" value="3"/>
</dbReference>
<accession>A0AA36I650</accession>
<dbReference type="PROSITE" id="PS00139">
    <property type="entry name" value="THIOL_PROTEASE_CYS"/>
    <property type="match status" value="1"/>
</dbReference>
<dbReference type="GO" id="GO:0004198">
    <property type="term" value="F:calcium-dependent cysteine-type endopeptidase activity"/>
    <property type="evidence" value="ECO:0007669"/>
    <property type="project" value="InterPro"/>
</dbReference>
<dbReference type="SUPFAM" id="SSF47473">
    <property type="entry name" value="EF-hand"/>
    <property type="match status" value="1"/>
</dbReference>
<evidence type="ECO:0000259" key="9">
    <source>
        <dbReference type="PROSITE" id="PS50222"/>
    </source>
</evidence>
<dbReference type="PANTHER" id="PTHR10183">
    <property type="entry name" value="CALPAIN"/>
    <property type="match status" value="1"/>
</dbReference>
<dbReference type="Pfam" id="PF00648">
    <property type="entry name" value="Peptidase_C2"/>
    <property type="match status" value="2"/>
</dbReference>
<dbReference type="InterPro" id="IPR000169">
    <property type="entry name" value="Pept_cys_AS"/>
</dbReference>
<dbReference type="InterPro" id="IPR001300">
    <property type="entry name" value="Peptidase_C2_calpain_cat"/>
</dbReference>
<reference evidence="10" key="1">
    <citation type="submission" date="2023-08" db="EMBL/GenBank/DDBJ databases">
        <authorList>
            <person name="Chen Y."/>
            <person name="Shah S."/>
            <person name="Dougan E. K."/>
            <person name="Thang M."/>
            <person name="Chan C."/>
        </authorList>
    </citation>
    <scope>NUCLEOTIDE SEQUENCE</scope>
</reference>
<dbReference type="SMART" id="SM00054">
    <property type="entry name" value="EFh"/>
    <property type="match status" value="3"/>
</dbReference>
<keyword evidence="2 7" id="KW-0645">Protease</keyword>
<keyword evidence="4 7" id="KW-0788">Thiol protease</keyword>
<feature type="domain" description="EF-hand" evidence="9">
    <location>
        <begin position="2"/>
        <end position="37"/>
    </location>
</feature>
<dbReference type="InterPro" id="IPR038765">
    <property type="entry name" value="Papain-like_cys_pep_sf"/>
</dbReference>
<dbReference type="Gene3D" id="3.90.70.10">
    <property type="entry name" value="Cysteine proteinases"/>
    <property type="match status" value="1"/>
</dbReference>
<evidence type="ECO:0000256" key="3">
    <source>
        <dbReference type="ARBA" id="ARBA00022801"/>
    </source>
</evidence>
<dbReference type="PROSITE" id="PS50222">
    <property type="entry name" value="EF_HAND_2"/>
    <property type="match status" value="3"/>
</dbReference>
<feature type="domain" description="EF-hand" evidence="9">
    <location>
        <begin position="1103"/>
        <end position="1138"/>
    </location>
</feature>
<dbReference type="GO" id="GO:0006508">
    <property type="term" value="P:proteolysis"/>
    <property type="evidence" value="ECO:0007669"/>
    <property type="project" value="UniProtKB-KW"/>
</dbReference>
<dbReference type="GO" id="GO:0005509">
    <property type="term" value="F:calcium ion binding"/>
    <property type="evidence" value="ECO:0007669"/>
    <property type="project" value="InterPro"/>
</dbReference>
<comment type="caution">
    <text evidence="10">The sequence shown here is derived from an EMBL/GenBank/DDBJ whole genome shotgun (WGS) entry which is preliminary data.</text>
</comment>
<dbReference type="PROSITE" id="PS50203">
    <property type="entry name" value="CALPAIN_CAT"/>
    <property type="match status" value="1"/>
</dbReference>
<feature type="active site" evidence="7">
    <location>
        <position position="636"/>
    </location>
</feature>
<gene>
    <name evidence="10" type="ORF">EVOR1521_LOCUS9365</name>
</gene>
<dbReference type="Gene3D" id="1.10.238.10">
    <property type="entry name" value="EF-hand"/>
    <property type="match status" value="1"/>
</dbReference>
<evidence type="ECO:0000259" key="8">
    <source>
        <dbReference type="PROSITE" id="PS50203"/>
    </source>
</evidence>
<name>A0AA36I650_9DINO</name>
<dbReference type="CDD" id="cd00051">
    <property type="entry name" value="EFh"/>
    <property type="match status" value="1"/>
</dbReference>
<evidence type="ECO:0000256" key="5">
    <source>
        <dbReference type="ARBA" id="ARBA00022837"/>
    </source>
</evidence>
<keyword evidence="11" id="KW-1185">Reference proteome</keyword>
<dbReference type="SMART" id="SM00230">
    <property type="entry name" value="CysPc"/>
    <property type="match status" value="1"/>
</dbReference>
<feature type="domain" description="EF-hand" evidence="9">
    <location>
        <begin position="39"/>
        <end position="74"/>
    </location>
</feature>
<evidence type="ECO:0000313" key="10">
    <source>
        <dbReference type="EMBL" id="CAJ1381801.1"/>
    </source>
</evidence>
<dbReference type="InterPro" id="IPR011992">
    <property type="entry name" value="EF-hand-dom_pair"/>
</dbReference>
<dbReference type="InterPro" id="IPR002048">
    <property type="entry name" value="EF_hand_dom"/>
</dbReference>
<feature type="active site" evidence="6 7">
    <location>
        <position position="356"/>
    </location>
</feature>
<evidence type="ECO:0000256" key="7">
    <source>
        <dbReference type="PROSITE-ProRule" id="PRU00239"/>
    </source>
</evidence>
<proteinExistence type="inferred from homology"/>
<dbReference type="Proteomes" id="UP001178507">
    <property type="component" value="Unassembled WGS sequence"/>
</dbReference>
<dbReference type="SUPFAM" id="SSF54001">
    <property type="entry name" value="Cysteine proteinases"/>
    <property type="match status" value="1"/>
</dbReference>
<evidence type="ECO:0000256" key="2">
    <source>
        <dbReference type="ARBA" id="ARBA00022670"/>
    </source>
</evidence>
<dbReference type="Pfam" id="PF13499">
    <property type="entry name" value="EF-hand_7"/>
    <property type="match status" value="1"/>
</dbReference>
<evidence type="ECO:0000256" key="6">
    <source>
        <dbReference type="PIRSR" id="PIRSR622684-1"/>
    </source>
</evidence>
<evidence type="ECO:0000313" key="11">
    <source>
        <dbReference type="Proteomes" id="UP001178507"/>
    </source>
</evidence>
<keyword evidence="3 7" id="KW-0378">Hydrolase</keyword>
<dbReference type="InterPro" id="IPR022684">
    <property type="entry name" value="Calpain_cysteine_protease"/>
</dbReference>
<feature type="domain" description="Calpain catalytic" evidence="8">
    <location>
        <begin position="301"/>
        <end position="715"/>
    </location>
</feature>
<dbReference type="EMBL" id="CAUJNA010000838">
    <property type="protein sequence ID" value="CAJ1381801.1"/>
    <property type="molecule type" value="Genomic_DNA"/>
</dbReference>
<organism evidence="10 11">
    <name type="scientific">Effrenium voratum</name>
    <dbReference type="NCBI Taxonomy" id="2562239"/>
    <lineage>
        <taxon>Eukaryota</taxon>
        <taxon>Sar</taxon>
        <taxon>Alveolata</taxon>
        <taxon>Dinophyceae</taxon>
        <taxon>Suessiales</taxon>
        <taxon>Symbiodiniaceae</taxon>
        <taxon>Effrenium</taxon>
    </lineage>
</organism>
<dbReference type="PANTHER" id="PTHR10183:SF379">
    <property type="entry name" value="CALPAIN-5"/>
    <property type="match status" value="1"/>
</dbReference>
<comment type="similarity">
    <text evidence="1">Belongs to the peptidase C2 family.</text>
</comment>
<evidence type="ECO:0000256" key="1">
    <source>
        <dbReference type="ARBA" id="ARBA00007623"/>
    </source>
</evidence>